<dbReference type="CDD" id="cd05120">
    <property type="entry name" value="APH_ChoK_like"/>
    <property type="match status" value="1"/>
</dbReference>
<evidence type="ECO:0000259" key="1">
    <source>
        <dbReference type="Pfam" id="PF01636"/>
    </source>
</evidence>
<dbReference type="PANTHER" id="PTHR21310">
    <property type="entry name" value="AMINOGLYCOSIDE PHOSPHOTRANSFERASE-RELATED-RELATED"/>
    <property type="match status" value="1"/>
</dbReference>
<proteinExistence type="predicted"/>
<dbReference type="InterPro" id="IPR002575">
    <property type="entry name" value="Aminoglycoside_PTrfase"/>
</dbReference>
<dbReference type="PANTHER" id="PTHR21310:SF15">
    <property type="entry name" value="AMINOGLYCOSIDE PHOSPHOTRANSFERASE DOMAIN-CONTAINING PROTEIN"/>
    <property type="match status" value="1"/>
</dbReference>
<dbReference type="InterPro" id="IPR011009">
    <property type="entry name" value="Kinase-like_dom_sf"/>
</dbReference>
<accession>A0ABR4PTV7</accession>
<protein>
    <recommendedName>
        <fullName evidence="1">Aminoglycoside phosphotransferase domain-containing protein</fullName>
    </recommendedName>
</protein>
<dbReference type="InterPro" id="IPR051678">
    <property type="entry name" value="AGP_Transferase"/>
</dbReference>
<keyword evidence="3" id="KW-1185">Reference proteome</keyword>
<dbReference type="EMBL" id="JBFCZG010000001">
    <property type="protein sequence ID" value="KAL3426780.1"/>
    <property type="molecule type" value="Genomic_DNA"/>
</dbReference>
<feature type="domain" description="Aminoglycoside phosphotransferase" evidence="1">
    <location>
        <begin position="188"/>
        <end position="383"/>
    </location>
</feature>
<gene>
    <name evidence="2" type="ORF">PVAG01_00289</name>
</gene>
<evidence type="ECO:0000313" key="3">
    <source>
        <dbReference type="Proteomes" id="UP001629113"/>
    </source>
</evidence>
<dbReference type="Pfam" id="PF01636">
    <property type="entry name" value="APH"/>
    <property type="match status" value="1"/>
</dbReference>
<comment type="caution">
    <text evidence="2">The sequence shown here is derived from an EMBL/GenBank/DDBJ whole genome shotgun (WGS) entry which is preliminary data.</text>
</comment>
<dbReference type="Proteomes" id="UP001629113">
    <property type="component" value="Unassembled WGS sequence"/>
</dbReference>
<reference evidence="2 3" key="1">
    <citation type="submission" date="2024-06" db="EMBL/GenBank/DDBJ databases">
        <title>Complete genome of Phlyctema vagabunda strain 19-DSS-EL-015.</title>
        <authorList>
            <person name="Fiorenzani C."/>
        </authorList>
    </citation>
    <scope>NUCLEOTIDE SEQUENCE [LARGE SCALE GENOMIC DNA]</scope>
    <source>
        <strain evidence="2 3">19-DSS-EL-015</strain>
    </source>
</reference>
<dbReference type="SUPFAM" id="SSF56112">
    <property type="entry name" value="Protein kinase-like (PK-like)"/>
    <property type="match status" value="1"/>
</dbReference>
<dbReference type="Gene3D" id="3.90.1200.10">
    <property type="match status" value="1"/>
</dbReference>
<evidence type="ECO:0000313" key="2">
    <source>
        <dbReference type="EMBL" id="KAL3426780.1"/>
    </source>
</evidence>
<organism evidence="2 3">
    <name type="scientific">Phlyctema vagabunda</name>
    <dbReference type="NCBI Taxonomy" id="108571"/>
    <lineage>
        <taxon>Eukaryota</taxon>
        <taxon>Fungi</taxon>
        <taxon>Dikarya</taxon>
        <taxon>Ascomycota</taxon>
        <taxon>Pezizomycotina</taxon>
        <taxon>Leotiomycetes</taxon>
        <taxon>Helotiales</taxon>
        <taxon>Dermateaceae</taxon>
        <taxon>Phlyctema</taxon>
    </lineage>
</organism>
<sequence length="423" mass="47447">MVTPLPTGLGYLVTCGLVTNSYRVHDLNIPALAQYNDIIVSEQNKEAVPTGVPILSVKAAKNQEMMELLKAEVERNPETNLFSSSCKIRRELNPPAAKRSKPPSEVDFCEKLVFGPKTAEIIFPLSDTANNLVASYMDPRVRGNQLAGALKKMISASTKLWTHPTARAVLKFNDEIAAKVIDSDNHLTEYISLQYLNEHAPNLPVPKPHGLIKFSNVYIMFMTYIPSTTLESVWPNLTVDNKLSIHARLQTIFSTLRSMKMPQGSNLGGVGGEGVQDFYMDDHNAQQISTISAFEDSQFSVNNLPPSPAFVAFLRTFLPASNTECVFTHGDVRPANIMVEKDTNNGYSISGIIDWEMSGFYPEYVESIQVLHLFDRNVESDWYHYLPHCISPTRHPERFLVGRIWQMSLGFSAIKEDEYQNIK</sequence>
<name>A0ABR4PTV7_9HELO</name>